<dbReference type="STRING" id="48709.A0A1D2NDI5"/>
<dbReference type="Proteomes" id="UP000094527">
    <property type="component" value="Unassembled WGS sequence"/>
</dbReference>
<dbReference type="OrthoDB" id="6417226at2759"/>
<proteinExistence type="predicted"/>
<feature type="compositionally biased region" description="Low complexity" evidence="5">
    <location>
        <begin position="131"/>
        <end position="157"/>
    </location>
</feature>
<evidence type="ECO:0000313" key="7">
    <source>
        <dbReference type="Proteomes" id="UP000094527"/>
    </source>
</evidence>
<dbReference type="InterPro" id="IPR051968">
    <property type="entry name" value="ZnFinger_Homeobox_TR"/>
</dbReference>
<keyword evidence="6" id="KW-0371">Homeobox</keyword>
<comment type="caution">
    <text evidence="6">The sequence shown here is derived from an EMBL/GenBank/DDBJ whole genome shotgun (WGS) entry which is preliminary data.</text>
</comment>
<dbReference type="GO" id="GO:0000978">
    <property type="term" value="F:RNA polymerase II cis-regulatory region sequence-specific DNA binding"/>
    <property type="evidence" value="ECO:0007669"/>
    <property type="project" value="TreeGrafter"/>
</dbReference>
<keyword evidence="7" id="KW-1185">Reference proteome</keyword>
<organism evidence="6 7">
    <name type="scientific">Orchesella cincta</name>
    <name type="common">Springtail</name>
    <name type="synonym">Podura cincta</name>
    <dbReference type="NCBI Taxonomy" id="48709"/>
    <lineage>
        <taxon>Eukaryota</taxon>
        <taxon>Metazoa</taxon>
        <taxon>Ecdysozoa</taxon>
        <taxon>Arthropoda</taxon>
        <taxon>Hexapoda</taxon>
        <taxon>Collembola</taxon>
        <taxon>Entomobryomorpha</taxon>
        <taxon>Entomobryoidea</taxon>
        <taxon>Orchesellidae</taxon>
        <taxon>Orchesellinae</taxon>
        <taxon>Orchesella</taxon>
    </lineage>
</organism>
<accession>A0A1D2NDI5</accession>
<evidence type="ECO:0000256" key="4">
    <source>
        <dbReference type="ARBA" id="ARBA00022833"/>
    </source>
</evidence>
<feature type="region of interest" description="Disordered" evidence="5">
    <location>
        <begin position="106"/>
        <end position="167"/>
    </location>
</feature>
<evidence type="ECO:0000313" key="6">
    <source>
        <dbReference type="EMBL" id="ODN03313.1"/>
    </source>
</evidence>
<keyword evidence="6" id="KW-0238">DNA-binding</keyword>
<keyword evidence="3" id="KW-0677">Repeat</keyword>
<dbReference type="EMBL" id="LJIJ01000078">
    <property type="protein sequence ID" value="ODN03313.1"/>
    <property type="molecule type" value="Genomic_DNA"/>
</dbReference>
<sequence>MWSGVCEGKIVYNPDGSAYIIEDSELSDDETSLDVPEGCIVDGRGANLQFQSSAIPQIANAIYVSRNPALYTALYGQAYSNLLQDKKMVPDIPIIHSYRVFTIRDSKSDDTSAVEDEDQDGDDEEMETTAKSSSKSNNKSRTKSGSNNNTSGSSVSSKSDKKAPPTPFPECASVPIKPILMCFICKLSFGYTKSFVGHAMGDHKLILNDQENDILNQRNISAIIQCVGKNKDPLISFLEPLGNRIGTIPMSNNAAALSSCSGCSSACRQQQLLFRQ</sequence>
<evidence type="ECO:0000256" key="5">
    <source>
        <dbReference type="SAM" id="MobiDB-lite"/>
    </source>
</evidence>
<protein>
    <submittedName>
        <fullName evidence="6">Zinc finger homeobox protein 4</fullName>
    </submittedName>
</protein>
<dbReference type="GO" id="GO:0046872">
    <property type="term" value="F:metal ion binding"/>
    <property type="evidence" value="ECO:0007669"/>
    <property type="project" value="UniProtKB-KW"/>
</dbReference>
<reference evidence="6 7" key="1">
    <citation type="journal article" date="2016" name="Genome Biol. Evol.">
        <title>Gene Family Evolution Reflects Adaptation to Soil Environmental Stressors in the Genome of the Collembolan Orchesella cincta.</title>
        <authorList>
            <person name="Faddeeva-Vakhrusheva A."/>
            <person name="Derks M.F."/>
            <person name="Anvar S.Y."/>
            <person name="Agamennone V."/>
            <person name="Suring W."/>
            <person name="Smit S."/>
            <person name="van Straalen N.M."/>
            <person name="Roelofs D."/>
        </authorList>
    </citation>
    <scope>NUCLEOTIDE SEQUENCE [LARGE SCALE GENOMIC DNA]</scope>
    <source>
        <tissue evidence="6">Mixed pool</tissue>
    </source>
</reference>
<dbReference type="AlphaFoldDB" id="A0A1D2NDI5"/>
<keyword evidence="4" id="KW-0862">Zinc</keyword>
<dbReference type="GO" id="GO:0000981">
    <property type="term" value="F:DNA-binding transcription factor activity, RNA polymerase II-specific"/>
    <property type="evidence" value="ECO:0007669"/>
    <property type="project" value="TreeGrafter"/>
</dbReference>
<feature type="compositionally biased region" description="Acidic residues" evidence="5">
    <location>
        <begin position="112"/>
        <end position="127"/>
    </location>
</feature>
<evidence type="ECO:0000256" key="2">
    <source>
        <dbReference type="ARBA" id="ARBA00022723"/>
    </source>
</evidence>
<keyword evidence="2" id="KW-0479">Metal-binding</keyword>
<dbReference type="PANTHER" id="PTHR45891:SF3">
    <property type="entry name" value="ZINC FINGER PROTEIN 2"/>
    <property type="match status" value="1"/>
</dbReference>
<name>A0A1D2NDI5_ORCCI</name>
<dbReference type="PANTHER" id="PTHR45891">
    <property type="entry name" value="ZINC FINGER HOMEOBOX PROTEIN"/>
    <property type="match status" value="1"/>
</dbReference>
<comment type="subcellular location">
    <subcellularLocation>
        <location evidence="1">Nucleus</location>
    </subcellularLocation>
</comment>
<evidence type="ECO:0000256" key="1">
    <source>
        <dbReference type="ARBA" id="ARBA00004123"/>
    </source>
</evidence>
<dbReference type="GO" id="GO:0005634">
    <property type="term" value="C:nucleus"/>
    <property type="evidence" value="ECO:0007669"/>
    <property type="project" value="UniProtKB-SubCell"/>
</dbReference>
<dbReference type="OMA" id="RIGTIPM"/>
<evidence type="ECO:0000256" key="3">
    <source>
        <dbReference type="ARBA" id="ARBA00022737"/>
    </source>
</evidence>
<gene>
    <name evidence="6" type="ORF">Ocin01_03362</name>
</gene>